<dbReference type="GO" id="GO:0005634">
    <property type="term" value="C:nucleus"/>
    <property type="evidence" value="ECO:0007669"/>
    <property type="project" value="UniProtKB-ARBA"/>
</dbReference>
<dbReference type="Pfam" id="PF13374">
    <property type="entry name" value="TPR_10"/>
    <property type="match status" value="1"/>
</dbReference>
<dbReference type="InterPro" id="IPR019734">
    <property type="entry name" value="TPR_rpt"/>
</dbReference>
<feature type="compositionally biased region" description="Low complexity" evidence="5">
    <location>
        <begin position="1053"/>
        <end position="1063"/>
    </location>
</feature>
<gene>
    <name evidence="6" type="ORF">TKK_016056</name>
</gene>
<evidence type="ECO:0000256" key="5">
    <source>
        <dbReference type="SAM" id="MobiDB-lite"/>
    </source>
</evidence>
<dbReference type="PROSITE" id="PS50005">
    <property type="entry name" value="TPR"/>
    <property type="match status" value="4"/>
</dbReference>
<dbReference type="Pfam" id="PF13174">
    <property type="entry name" value="TPR_6"/>
    <property type="match status" value="1"/>
</dbReference>
<keyword evidence="2 3" id="KW-0802">TPR repeat</keyword>
<feature type="compositionally biased region" description="Basic residues" evidence="5">
    <location>
        <begin position="962"/>
        <end position="971"/>
    </location>
</feature>
<feature type="compositionally biased region" description="Basic and acidic residues" evidence="5">
    <location>
        <begin position="972"/>
        <end position="982"/>
    </location>
</feature>
<keyword evidence="1" id="KW-0677">Repeat</keyword>
<feature type="repeat" description="TPR" evidence="3">
    <location>
        <begin position="197"/>
        <end position="230"/>
    </location>
</feature>
<evidence type="ECO:0000256" key="3">
    <source>
        <dbReference type="PROSITE-ProRule" id="PRU00339"/>
    </source>
</evidence>
<dbReference type="InterPro" id="IPR011990">
    <property type="entry name" value="TPR-like_helical_dom_sf"/>
</dbReference>
<dbReference type="Pfam" id="PF13181">
    <property type="entry name" value="TPR_8"/>
    <property type="match status" value="2"/>
</dbReference>
<feature type="coiled-coil region" evidence="4">
    <location>
        <begin position="828"/>
        <end position="880"/>
    </location>
</feature>
<protein>
    <recommendedName>
        <fullName evidence="8">UDP-N-acetylglucosamine--peptide N-acetylglucosaminyltransferase SPINDLY</fullName>
    </recommendedName>
</protein>
<evidence type="ECO:0000313" key="7">
    <source>
        <dbReference type="Proteomes" id="UP001627154"/>
    </source>
</evidence>
<dbReference type="SUPFAM" id="SSF48452">
    <property type="entry name" value="TPR-like"/>
    <property type="match status" value="3"/>
</dbReference>
<dbReference type="Gene3D" id="1.25.40.10">
    <property type="entry name" value="Tetratricopeptide repeat domain"/>
    <property type="match status" value="4"/>
</dbReference>
<feature type="repeat" description="TPR" evidence="3">
    <location>
        <begin position="500"/>
        <end position="533"/>
    </location>
</feature>
<dbReference type="Pfam" id="PF13176">
    <property type="entry name" value="TPR_7"/>
    <property type="match status" value="1"/>
</dbReference>
<dbReference type="AlphaFoldDB" id="A0ABD2W7J2"/>
<evidence type="ECO:0000313" key="6">
    <source>
        <dbReference type="EMBL" id="KAL3388878.1"/>
    </source>
</evidence>
<proteinExistence type="predicted"/>
<name>A0ABD2W7J2_9HYME</name>
<dbReference type="SMART" id="SM00028">
    <property type="entry name" value="TPR"/>
    <property type="match status" value="11"/>
</dbReference>
<feature type="compositionally biased region" description="Low complexity" evidence="5">
    <location>
        <begin position="989"/>
        <end position="1002"/>
    </location>
</feature>
<dbReference type="FunFam" id="1.25.40.10:FF:000322">
    <property type="entry name" value="RNA polymerase-associated protein CTR9 homolog"/>
    <property type="match status" value="1"/>
</dbReference>
<keyword evidence="4" id="KW-0175">Coiled coil</keyword>
<feature type="repeat" description="TPR" evidence="3">
    <location>
        <begin position="534"/>
        <end position="567"/>
    </location>
</feature>
<reference evidence="6 7" key="1">
    <citation type="journal article" date="2024" name="bioRxiv">
        <title>A reference genome for Trichogramma kaykai: A tiny desert-dwelling parasitoid wasp with competing sex-ratio distorters.</title>
        <authorList>
            <person name="Culotta J."/>
            <person name="Lindsey A.R."/>
        </authorList>
    </citation>
    <scope>NUCLEOTIDE SEQUENCE [LARGE SCALE GENOMIC DNA]</scope>
    <source>
        <strain evidence="6 7">KSX58</strain>
    </source>
</reference>
<evidence type="ECO:0000256" key="1">
    <source>
        <dbReference type="ARBA" id="ARBA00022737"/>
    </source>
</evidence>
<evidence type="ECO:0000256" key="2">
    <source>
        <dbReference type="ARBA" id="ARBA00022803"/>
    </source>
</evidence>
<feature type="compositionally biased region" description="Basic residues" evidence="5">
    <location>
        <begin position="1064"/>
        <end position="1105"/>
    </location>
</feature>
<feature type="repeat" description="TPR" evidence="3">
    <location>
        <begin position="343"/>
        <end position="376"/>
    </location>
</feature>
<sequence length="1182" mass="136415">MSRYIEIPLRDTNEVIELDLNNLPEGDETLCILQQENAQLNLWITLALEYYRYRKYDDFVKILETARTSANHDYADIEKDQMQAYDMLAAFYVQEGKKEKDKEKKKDSYRKAALLYTTADKIIMYDQNHLLGRAYFCLVEGGKMDQADAQFNFVLNQSPNNIPSLLGKACIAFNKKDYKGALTFYKKVLRTNPNCPAAVRIGMGHCFMKLNNLEKARAAYQRARDLDPRSVEALVGLAILDLNDQNPGNDENIKLGVTKLSEAYRFDSTNPMVLNHLANHFFFKKDFDKVQQLALHAYHNTESDPMRAESCYQLARSFHAQGDYDQAFQYYFQSTQNALPSFVLPHYGLGQMYIYRGDNENATLCFEKVLKANADNYETMKILGSLYANSSDQTKRDTAKTYLQKVTKHYPDDVEAWIELAQILEQTDLKSSLNAYETVIKILKENVNEKDIPPEIMNNVGALLYRLQRLDESRKHFEEALTQLKDYTQQDESYYKSIAITTTYNLARVYEAQYIYDKAEKLYKDVLKEHPNYIDCYLRLGCMARNKGQIYEASDWFKEALRVDNEHPDAWSLLGNLHLAKQEWGPAQKKFERILKNPNTTNDTYSLIALGNIWLQTLHQGGKEKETQKRHQDRALELFKKVLKLDETNIWAANGIGCVLAHKGYINESRDIFAQVREATADFPDVWLNIAHIYVEQKQYVSAVQMYENCLRKFYKFHHVEILVYLARAHLKAGKLREAKMTLLKARRIAPQDMLLLYNIAYVLQLLATQILKDPKTKLETVQQAVRELELSHRYFKYLHETGERVKHIAEIEARKCQDLLSQAQYHVKRAIKQYEEDELLRKKQQEERLALKLRQTEEQKKLEEIRRQKEEELLQKRQQFVEKTKNVLSDLSEMPKEKEKQNKRKKGQSEEQISGSDSDNEGDKEERRKAKKSKKQVDKERKSRGRTKKSKDNDSDDDKPKRKRGTKGSNKKKETSKKSSRQELSVPKSRIISKETISTSESESDHERSQLRSDNSGDDSNTDKGRTKRRRIDSDDEGSKSRSVSRSRSRSGSRSGSGSRSRSGSRRSKSGSRSVSRSRSRSVSRSKSRSVSRSKSRSVSRSRSRSQSGSRSRSVSRSKSRSGSKSVSRSRSRSVSRSRSKSRSISGPPRSPTYGTSPSKSVCSPRSRSNSGSRRSRSGSK</sequence>
<feature type="compositionally biased region" description="Low complexity" evidence="5">
    <location>
        <begin position="1158"/>
        <end position="1174"/>
    </location>
</feature>
<dbReference type="PANTHER" id="PTHR14027:SF2">
    <property type="entry name" value="RNA POLYMERASE-ASSOCIATED PROTEIN CTR9 HOMOLOG"/>
    <property type="match status" value="1"/>
</dbReference>
<comment type="caution">
    <text evidence="6">The sequence shown here is derived from an EMBL/GenBank/DDBJ whole genome shotgun (WGS) entry which is preliminary data.</text>
</comment>
<feature type="compositionally biased region" description="Basic residues" evidence="5">
    <location>
        <begin position="1115"/>
        <end position="1143"/>
    </location>
</feature>
<dbReference type="EMBL" id="JBJJXI010000125">
    <property type="protein sequence ID" value="KAL3388878.1"/>
    <property type="molecule type" value="Genomic_DNA"/>
</dbReference>
<evidence type="ECO:0000256" key="4">
    <source>
        <dbReference type="SAM" id="Coils"/>
    </source>
</evidence>
<dbReference type="FunFam" id="1.25.40.10:FF:000289">
    <property type="entry name" value="RNA polymerase-associated protein CTR9 homolog"/>
    <property type="match status" value="1"/>
</dbReference>
<dbReference type="InterPro" id="IPR031101">
    <property type="entry name" value="Ctr9"/>
</dbReference>
<accession>A0ABD2W7J2</accession>
<feature type="region of interest" description="Disordered" evidence="5">
    <location>
        <begin position="886"/>
        <end position="1182"/>
    </location>
</feature>
<dbReference type="PANTHER" id="PTHR14027">
    <property type="entry name" value="RNA POLYMERASE-ASSOCIATED PROTEIN CTR9"/>
    <property type="match status" value="1"/>
</dbReference>
<organism evidence="6 7">
    <name type="scientific">Trichogramma kaykai</name>
    <dbReference type="NCBI Taxonomy" id="54128"/>
    <lineage>
        <taxon>Eukaryota</taxon>
        <taxon>Metazoa</taxon>
        <taxon>Ecdysozoa</taxon>
        <taxon>Arthropoda</taxon>
        <taxon>Hexapoda</taxon>
        <taxon>Insecta</taxon>
        <taxon>Pterygota</taxon>
        <taxon>Neoptera</taxon>
        <taxon>Endopterygota</taxon>
        <taxon>Hymenoptera</taxon>
        <taxon>Apocrita</taxon>
        <taxon>Proctotrupomorpha</taxon>
        <taxon>Chalcidoidea</taxon>
        <taxon>Trichogrammatidae</taxon>
        <taxon>Trichogramma</taxon>
    </lineage>
</organism>
<dbReference type="SUPFAM" id="SSF81901">
    <property type="entry name" value="HCP-like"/>
    <property type="match status" value="1"/>
</dbReference>
<evidence type="ECO:0008006" key="8">
    <source>
        <dbReference type="Google" id="ProtNLM"/>
    </source>
</evidence>
<keyword evidence="7" id="KW-1185">Reference proteome</keyword>
<dbReference type="Proteomes" id="UP001627154">
    <property type="component" value="Unassembled WGS sequence"/>
</dbReference>
<dbReference type="Pfam" id="PF14559">
    <property type="entry name" value="TPR_19"/>
    <property type="match status" value="2"/>
</dbReference>